<accession>A0A699QMC9</accession>
<keyword evidence="1" id="KW-0175">Coiled coil</keyword>
<organism evidence="2">
    <name type="scientific">Tanacetum cinerariifolium</name>
    <name type="common">Dalmatian daisy</name>
    <name type="synonym">Chrysanthemum cinerariifolium</name>
    <dbReference type="NCBI Taxonomy" id="118510"/>
    <lineage>
        <taxon>Eukaryota</taxon>
        <taxon>Viridiplantae</taxon>
        <taxon>Streptophyta</taxon>
        <taxon>Embryophyta</taxon>
        <taxon>Tracheophyta</taxon>
        <taxon>Spermatophyta</taxon>
        <taxon>Magnoliopsida</taxon>
        <taxon>eudicotyledons</taxon>
        <taxon>Gunneridae</taxon>
        <taxon>Pentapetalae</taxon>
        <taxon>asterids</taxon>
        <taxon>campanulids</taxon>
        <taxon>Asterales</taxon>
        <taxon>Asteraceae</taxon>
        <taxon>Asteroideae</taxon>
        <taxon>Anthemideae</taxon>
        <taxon>Anthemidinae</taxon>
        <taxon>Tanacetum</taxon>
    </lineage>
</organism>
<proteinExistence type="predicted"/>
<comment type="caution">
    <text evidence="2">The sequence shown here is derived from an EMBL/GenBank/DDBJ whole genome shotgun (WGS) entry which is preliminary data.</text>
</comment>
<gene>
    <name evidence="2" type="ORF">Tci_847798</name>
</gene>
<evidence type="ECO:0000313" key="2">
    <source>
        <dbReference type="EMBL" id="GFC75828.1"/>
    </source>
</evidence>
<sequence>ERIRKESYRQGSKAEEKSAKALMAIDGVGWDWSYMADEEDHALVANEVAPIKFAMMANTSAESKVFDNSLCSKDYKKSNDSLNSKITDMTDKLFDANNLMYHYKLALAQVESSLVEYKEREVKYCEKIRTLEFHNESNNECIKILKKKLETLKEEKEGVDGKLAG</sequence>
<name>A0A699QMC9_TANCI</name>
<evidence type="ECO:0000256" key="1">
    <source>
        <dbReference type="SAM" id="Coils"/>
    </source>
</evidence>
<reference evidence="2" key="1">
    <citation type="journal article" date="2019" name="Sci. Rep.">
        <title>Draft genome of Tanacetum cinerariifolium, the natural source of mosquito coil.</title>
        <authorList>
            <person name="Yamashiro T."/>
            <person name="Shiraishi A."/>
            <person name="Satake H."/>
            <person name="Nakayama K."/>
        </authorList>
    </citation>
    <scope>NUCLEOTIDE SEQUENCE</scope>
</reference>
<dbReference type="AlphaFoldDB" id="A0A699QMC9"/>
<dbReference type="EMBL" id="BKCJ011053552">
    <property type="protein sequence ID" value="GFC75828.1"/>
    <property type="molecule type" value="Genomic_DNA"/>
</dbReference>
<feature type="coiled-coil region" evidence="1">
    <location>
        <begin position="135"/>
        <end position="162"/>
    </location>
</feature>
<feature type="non-terminal residue" evidence="2">
    <location>
        <position position="1"/>
    </location>
</feature>
<protein>
    <submittedName>
        <fullName evidence="2">Uncharacterized protein</fullName>
    </submittedName>
</protein>